<dbReference type="Gene3D" id="1.10.10.10">
    <property type="entry name" value="Winged helix-like DNA-binding domain superfamily/Winged helix DNA-binding domain"/>
    <property type="match status" value="1"/>
</dbReference>
<accession>A0A4Q2SIH0</accession>
<dbReference type="InterPro" id="IPR036388">
    <property type="entry name" value="WH-like_DNA-bd_sf"/>
</dbReference>
<dbReference type="PANTHER" id="PTHR47756:SF2">
    <property type="entry name" value="BLL6612 PROTEIN"/>
    <property type="match status" value="1"/>
</dbReference>
<feature type="region of interest" description="Disordered" evidence="5">
    <location>
        <begin position="421"/>
        <end position="449"/>
    </location>
</feature>
<comment type="caution">
    <text evidence="9">The sequence shown here is derived from an EMBL/GenBank/DDBJ whole genome shotgun (WGS) entry which is preliminary data.</text>
</comment>
<dbReference type="GO" id="GO:0016987">
    <property type="term" value="F:sigma factor activity"/>
    <property type="evidence" value="ECO:0007669"/>
    <property type="project" value="UniProtKB-KW"/>
</dbReference>
<evidence type="ECO:0000256" key="5">
    <source>
        <dbReference type="SAM" id="MobiDB-lite"/>
    </source>
</evidence>
<gene>
    <name evidence="9" type="ORF">EUA07_04205</name>
</gene>
<dbReference type="InterPro" id="IPR007627">
    <property type="entry name" value="RNA_pol_sigma70_r2"/>
</dbReference>
<dbReference type="InterPro" id="IPR013325">
    <property type="entry name" value="RNA_pol_sigma_r2"/>
</dbReference>
<evidence type="ECO:0000256" key="1">
    <source>
        <dbReference type="ARBA" id="ARBA00010641"/>
    </source>
</evidence>
<dbReference type="NCBIfam" id="TIGR02937">
    <property type="entry name" value="sigma70-ECF"/>
    <property type="match status" value="1"/>
</dbReference>
<feature type="domain" description="RNA polymerase sigma factor 70 region 4 type 2" evidence="7">
    <location>
        <begin position="123"/>
        <end position="175"/>
    </location>
</feature>
<evidence type="ECO:0000259" key="6">
    <source>
        <dbReference type="Pfam" id="PF04542"/>
    </source>
</evidence>
<keyword evidence="2" id="KW-0805">Transcription regulation</keyword>
<dbReference type="OrthoDB" id="9780299at2"/>
<organism evidence="9 10">
    <name type="scientific">Nocardioides ganghwensis</name>
    <dbReference type="NCBI Taxonomy" id="252230"/>
    <lineage>
        <taxon>Bacteria</taxon>
        <taxon>Bacillati</taxon>
        <taxon>Actinomycetota</taxon>
        <taxon>Actinomycetes</taxon>
        <taxon>Propionibacteriales</taxon>
        <taxon>Nocardioidaceae</taxon>
        <taxon>Nocardioides</taxon>
    </lineage>
</organism>
<keyword evidence="4" id="KW-0804">Transcription</keyword>
<dbReference type="GO" id="GO:0006352">
    <property type="term" value="P:DNA-templated transcription initiation"/>
    <property type="evidence" value="ECO:0007669"/>
    <property type="project" value="InterPro"/>
</dbReference>
<comment type="similarity">
    <text evidence="1">Belongs to the sigma-70 factor family. ECF subfamily.</text>
</comment>
<evidence type="ECO:0000256" key="2">
    <source>
        <dbReference type="ARBA" id="ARBA00023015"/>
    </source>
</evidence>
<proteinExistence type="inferred from homology"/>
<evidence type="ECO:0000256" key="4">
    <source>
        <dbReference type="ARBA" id="ARBA00023163"/>
    </source>
</evidence>
<evidence type="ECO:0000259" key="8">
    <source>
        <dbReference type="Pfam" id="PF20239"/>
    </source>
</evidence>
<dbReference type="Pfam" id="PF20239">
    <property type="entry name" value="DUF6596"/>
    <property type="match status" value="1"/>
</dbReference>
<evidence type="ECO:0000313" key="10">
    <source>
        <dbReference type="Proteomes" id="UP000293291"/>
    </source>
</evidence>
<evidence type="ECO:0000313" key="9">
    <source>
        <dbReference type="EMBL" id="RYC03658.1"/>
    </source>
</evidence>
<dbReference type="Proteomes" id="UP000293291">
    <property type="component" value="Unassembled WGS sequence"/>
</dbReference>
<dbReference type="GO" id="GO:0003677">
    <property type="term" value="F:DNA binding"/>
    <property type="evidence" value="ECO:0007669"/>
    <property type="project" value="InterPro"/>
</dbReference>
<dbReference type="EMBL" id="SDWU01000004">
    <property type="protein sequence ID" value="RYC03658.1"/>
    <property type="molecule type" value="Genomic_DNA"/>
</dbReference>
<evidence type="ECO:0000259" key="7">
    <source>
        <dbReference type="Pfam" id="PF08281"/>
    </source>
</evidence>
<dbReference type="InterPro" id="IPR046531">
    <property type="entry name" value="DUF6596"/>
</dbReference>
<evidence type="ECO:0000256" key="3">
    <source>
        <dbReference type="ARBA" id="ARBA00023082"/>
    </source>
</evidence>
<dbReference type="InterPro" id="IPR013249">
    <property type="entry name" value="RNA_pol_sigma70_r4_t2"/>
</dbReference>
<dbReference type="InterPro" id="IPR013324">
    <property type="entry name" value="RNA_pol_sigma_r3/r4-like"/>
</dbReference>
<feature type="domain" description="RNA polymerase sigma-70 region 2" evidence="6">
    <location>
        <begin position="21"/>
        <end position="83"/>
    </location>
</feature>
<sequence>MPAGTTTDDPSGAVIAAWRAESARLVGALTRMTRDVDLAEDLAQDALLAALEQWPVTGIPDNPSAWLMTTAKRRGVDHFRRADTLRRKVAELEHALDRDGGEEAQVPDLDDQVDHIEDDVLRLMFLSCHPALTPESRAALTLRLVGGLTTAEIARGFLTSEATMGQRISRAKKTLASVRAELEMPTGEERAARLDDVMAVIYLIFNEGYTATAGADWMRPDLTAEATRLARMLADLAPDEPEVLGLQALLELQGSRTPARLSPDGTPMLLEAQDRTQWDPLMVRRGLAVLRAASRLAATGTPVGTYFLQASIAAEHAVAARSEDTDWRRIAALYDVLAQAAPGPVVDVNRAVAHGRAYGAEAGLAVLATVDAAALGGSPLLPSVRGDLLERAGRFAEAEAAFSEAASSTRNEGERTVLLRRAEANAASGLPPLPGDQHRTQHGGTSDEG</sequence>
<keyword evidence="3" id="KW-0731">Sigma factor</keyword>
<dbReference type="Pfam" id="PF08281">
    <property type="entry name" value="Sigma70_r4_2"/>
    <property type="match status" value="1"/>
</dbReference>
<dbReference type="SUPFAM" id="SSF88946">
    <property type="entry name" value="Sigma2 domain of RNA polymerase sigma factors"/>
    <property type="match status" value="1"/>
</dbReference>
<dbReference type="Pfam" id="PF04542">
    <property type="entry name" value="Sigma70_r2"/>
    <property type="match status" value="1"/>
</dbReference>
<dbReference type="AlphaFoldDB" id="A0A4Q2SIH0"/>
<dbReference type="RefSeq" id="WP_129453756.1">
    <property type="nucleotide sequence ID" value="NZ_JACXYX010000004.1"/>
</dbReference>
<dbReference type="Gene3D" id="1.10.1740.10">
    <property type="match status" value="1"/>
</dbReference>
<name>A0A4Q2SIH0_9ACTN</name>
<dbReference type="SUPFAM" id="SSF88659">
    <property type="entry name" value="Sigma3 and sigma4 domains of RNA polymerase sigma factors"/>
    <property type="match status" value="1"/>
</dbReference>
<protein>
    <submittedName>
        <fullName evidence="9">Sigma-70 family RNA polymerase sigma factor</fullName>
    </submittedName>
</protein>
<dbReference type="PANTHER" id="PTHR47756">
    <property type="entry name" value="BLL6612 PROTEIN-RELATED"/>
    <property type="match status" value="1"/>
</dbReference>
<keyword evidence="10" id="KW-1185">Reference proteome</keyword>
<dbReference type="InterPro" id="IPR014284">
    <property type="entry name" value="RNA_pol_sigma-70_dom"/>
</dbReference>
<reference evidence="9 10" key="1">
    <citation type="submission" date="2019-01" db="EMBL/GenBank/DDBJ databases">
        <title>Novel species of Nocardioides.</title>
        <authorList>
            <person name="Liu Q."/>
            <person name="Xin Y.-H."/>
        </authorList>
    </citation>
    <scope>NUCLEOTIDE SEQUENCE [LARGE SCALE GENOMIC DNA]</scope>
    <source>
        <strain evidence="9 10">CGMCC 4.6875</strain>
    </source>
</reference>
<feature type="domain" description="DUF6596" evidence="8">
    <location>
        <begin position="193"/>
        <end position="293"/>
    </location>
</feature>